<reference evidence="1" key="1">
    <citation type="submission" date="2021-01" db="UniProtKB">
        <authorList>
            <consortium name="EnsemblMetazoa"/>
        </authorList>
    </citation>
    <scope>IDENTIFICATION</scope>
</reference>
<dbReference type="KEGG" id="nvi:103315431"/>
<dbReference type="Pfam" id="PF00721">
    <property type="entry name" value="TMV_coat"/>
    <property type="match status" value="1"/>
</dbReference>
<evidence type="ECO:0000313" key="2">
    <source>
        <dbReference type="Proteomes" id="UP000002358"/>
    </source>
</evidence>
<dbReference type="AlphaFoldDB" id="A0A7M7H224"/>
<dbReference type="Gene3D" id="1.20.120.70">
    <property type="entry name" value="Tobacco mosaic virus-like, coat protein"/>
    <property type="match status" value="1"/>
</dbReference>
<keyword evidence="2" id="KW-1185">Reference proteome</keyword>
<dbReference type="GeneID" id="103315431"/>
<organism evidence="1 2">
    <name type="scientific">Nasonia vitripennis</name>
    <name type="common">Parasitic wasp</name>
    <dbReference type="NCBI Taxonomy" id="7425"/>
    <lineage>
        <taxon>Eukaryota</taxon>
        <taxon>Metazoa</taxon>
        <taxon>Ecdysozoa</taxon>
        <taxon>Arthropoda</taxon>
        <taxon>Hexapoda</taxon>
        <taxon>Insecta</taxon>
        <taxon>Pterygota</taxon>
        <taxon>Neoptera</taxon>
        <taxon>Endopterygota</taxon>
        <taxon>Hymenoptera</taxon>
        <taxon>Apocrita</taxon>
        <taxon>Proctotrupomorpha</taxon>
        <taxon>Chalcidoidea</taxon>
        <taxon>Pteromalidae</taxon>
        <taxon>Pteromalinae</taxon>
        <taxon>Nasonia</taxon>
    </lineage>
</organism>
<accession>A0A7M7H224</accession>
<name>A0A7M7H224_NASVI</name>
<dbReference type="InterPro" id="IPR036417">
    <property type="entry name" value="TMV-like_coat_sf"/>
</dbReference>
<dbReference type="RefSeq" id="XP_008202447.1">
    <property type="nucleotide sequence ID" value="XM_008204225.3"/>
</dbReference>
<sequence length="223" mass="26272">MAIETKFVERRGRYFGASTQEFQEIANNDYFVHIDTFYYYFSRCRCSPYPLIKRMIGNSDNIALGIVTNFGSMGVCNNLPEPVQINRNRRFPYDGKYINLSRGHIHEQMKLLTRILEEQLRRRNNLRSVWMASESACQLTLGSKQEIEERNSARLCEIKKNLVHQRASIETVMRNIKSALGAARDRRYLSYKDICTRESFEQQLGLTWVHAEQIIEYVDRGYY</sequence>
<protein>
    <submittedName>
        <fullName evidence="1">Uncharacterized protein</fullName>
    </submittedName>
</protein>
<dbReference type="GO" id="GO:0005198">
    <property type="term" value="F:structural molecule activity"/>
    <property type="evidence" value="ECO:0007669"/>
    <property type="project" value="InterPro"/>
</dbReference>
<dbReference type="InterPro" id="IPR001337">
    <property type="entry name" value="TMV-like_coat"/>
</dbReference>
<dbReference type="InParanoid" id="A0A7M7H224"/>
<dbReference type="EnsemblMetazoa" id="XM_008204225">
    <property type="protein sequence ID" value="XP_008202447"/>
    <property type="gene ID" value="LOC103315431"/>
</dbReference>
<dbReference type="Proteomes" id="UP000002358">
    <property type="component" value="Unassembled WGS sequence"/>
</dbReference>
<proteinExistence type="predicted"/>
<evidence type="ECO:0000313" key="1">
    <source>
        <dbReference type="EnsemblMetazoa" id="XP_008202447"/>
    </source>
</evidence>